<dbReference type="Proteomes" id="UP000260680">
    <property type="component" value="Unassembled WGS sequence"/>
</dbReference>
<name>A0A3E2NG64_9FIRM</name>
<sequence length="66" mass="7288">MLSNFLVNIPQMVANAKGLLTKWGVQLITKNNKDCLGRDSEPKKALILLDLGALRLTVFDTVAWCS</sequence>
<evidence type="ECO:0000313" key="1">
    <source>
        <dbReference type="EMBL" id="RFZ80008.1"/>
    </source>
</evidence>
<evidence type="ECO:0000313" key="2">
    <source>
        <dbReference type="Proteomes" id="UP000260680"/>
    </source>
</evidence>
<accession>A0A3E2NG64</accession>
<reference evidence="1 2" key="1">
    <citation type="submission" date="2018-07" db="EMBL/GenBank/DDBJ databases">
        <title>New species, Clostridium PI-S10-A1B.</title>
        <authorList>
            <person name="Krishna G."/>
            <person name="Summeta K."/>
            <person name="Shikha S."/>
            <person name="Prabhu P.B."/>
            <person name="Suresh K."/>
        </authorList>
    </citation>
    <scope>NUCLEOTIDE SEQUENCE [LARGE SCALE GENOMIC DNA]</scope>
    <source>
        <strain evidence="1 2">PI-S10-A1B</strain>
    </source>
</reference>
<comment type="caution">
    <text evidence="1">The sequence shown here is derived from an EMBL/GenBank/DDBJ whole genome shotgun (WGS) entry which is preliminary data.</text>
</comment>
<organism evidence="1 2">
    <name type="scientific">Lacrimispora amygdalina</name>
    <dbReference type="NCBI Taxonomy" id="253257"/>
    <lineage>
        <taxon>Bacteria</taxon>
        <taxon>Bacillati</taxon>
        <taxon>Bacillota</taxon>
        <taxon>Clostridia</taxon>
        <taxon>Lachnospirales</taxon>
        <taxon>Lachnospiraceae</taxon>
        <taxon>Lacrimispora</taxon>
    </lineage>
</organism>
<protein>
    <submittedName>
        <fullName evidence="1">Uncharacterized protein</fullName>
    </submittedName>
</protein>
<dbReference type="AlphaFoldDB" id="A0A3E2NG64"/>
<proteinExistence type="predicted"/>
<dbReference type="EMBL" id="QOHO01000016">
    <property type="protein sequence ID" value="RFZ80008.1"/>
    <property type="molecule type" value="Genomic_DNA"/>
</dbReference>
<gene>
    <name evidence="1" type="ORF">DS742_05985</name>
</gene>